<dbReference type="Proteomes" id="UP001629246">
    <property type="component" value="Unassembled WGS sequence"/>
</dbReference>
<keyword evidence="2 3" id="KW-0808">Transferase</keyword>
<evidence type="ECO:0000256" key="1">
    <source>
        <dbReference type="ARBA" id="ARBA00008467"/>
    </source>
</evidence>
<feature type="domain" description="Ketosynthase family 3 (KS3)" evidence="4">
    <location>
        <begin position="1"/>
        <end position="399"/>
    </location>
</feature>
<dbReference type="Gene3D" id="3.40.47.10">
    <property type="match status" value="2"/>
</dbReference>
<evidence type="ECO:0000256" key="3">
    <source>
        <dbReference type="RuleBase" id="RU003694"/>
    </source>
</evidence>
<dbReference type="CDD" id="cd00834">
    <property type="entry name" value="KAS_I_II"/>
    <property type="match status" value="1"/>
</dbReference>
<dbReference type="SUPFAM" id="SSF53901">
    <property type="entry name" value="Thiolase-like"/>
    <property type="match status" value="2"/>
</dbReference>
<dbReference type="InterPro" id="IPR020841">
    <property type="entry name" value="PKS_Beta-ketoAc_synthase_dom"/>
</dbReference>
<dbReference type="PANTHER" id="PTHR11712">
    <property type="entry name" value="POLYKETIDE SYNTHASE-RELATED"/>
    <property type="match status" value="1"/>
</dbReference>
<name>A0ABW9A4G6_9BURK</name>
<dbReference type="NCBIfam" id="NF006618">
    <property type="entry name" value="PRK09185.1"/>
    <property type="match status" value="1"/>
</dbReference>
<dbReference type="GO" id="GO:0004315">
    <property type="term" value="F:3-oxoacyl-[acyl-carrier-protein] synthase activity"/>
    <property type="evidence" value="ECO:0007669"/>
    <property type="project" value="UniProtKB-EC"/>
</dbReference>
<dbReference type="EMBL" id="JAQQFM010000002">
    <property type="protein sequence ID" value="MFL9923319.1"/>
    <property type="molecule type" value="Genomic_DNA"/>
</dbReference>
<dbReference type="PANTHER" id="PTHR11712:SF320">
    <property type="entry name" value="BETA-KETOACYL SYNTHASE"/>
    <property type="match status" value="1"/>
</dbReference>
<comment type="caution">
    <text evidence="5">The sequence shown here is derived from an EMBL/GenBank/DDBJ whole genome shotgun (WGS) entry which is preliminary data.</text>
</comment>
<evidence type="ECO:0000313" key="5">
    <source>
        <dbReference type="EMBL" id="MFL9923319.1"/>
    </source>
</evidence>
<dbReference type="RefSeq" id="WP_408154870.1">
    <property type="nucleotide sequence ID" value="NZ_JAQQFM010000002.1"/>
</dbReference>
<evidence type="ECO:0000256" key="2">
    <source>
        <dbReference type="ARBA" id="ARBA00022679"/>
    </source>
</evidence>
<organism evidence="5 6">
    <name type="scientific">Herbaspirillum lusitanum</name>
    <dbReference type="NCBI Taxonomy" id="213312"/>
    <lineage>
        <taxon>Bacteria</taxon>
        <taxon>Pseudomonadati</taxon>
        <taxon>Pseudomonadota</taxon>
        <taxon>Betaproteobacteria</taxon>
        <taxon>Burkholderiales</taxon>
        <taxon>Oxalobacteraceae</taxon>
        <taxon>Herbaspirillum</taxon>
    </lineage>
</organism>
<gene>
    <name evidence="5" type="ORF">PQR62_03510</name>
</gene>
<dbReference type="InterPro" id="IPR014030">
    <property type="entry name" value="Ketoacyl_synth_N"/>
</dbReference>
<keyword evidence="6" id="KW-1185">Reference proteome</keyword>
<dbReference type="PROSITE" id="PS52004">
    <property type="entry name" value="KS3_2"/>
    <property type="match status" value="1"/>
</dbReference>
<comment type="similarity">
    <text evidence="1 3">Belongs to the thiolase-like superfamily. Beta-ketoacyl-ACP synthases family.</text>
</comment>
<reference evidence="5 6" key="1">
    <citation type="journal article" date="2024" name="Chem. Sci.">
        <title>Discovery of megapolipeptins by genome mining of a Burkholderiales bacteria collection.</title>
        <authorList>
            <person name="Paulo B.S."/>
            <person name="Recchia M.J.J."/>
            <person name="Lee S."/>
            <person name="Fergusson C.H."/>
            <person name="Romanowski S.B."/>
            <person name="Hernandez A."/>
            <person name="Krull N."/>
            <person name="Liu D.Y."/>
            <person name="Cavanagh H."/>
            <person name="Bos A."/>
            <person name="Gray C.A."/>
            <person name="Murphy B.T."/>
            <person name="Linington R.G."/>
            <person name="Eustaquio A.S."/>
        </authorList>
    </citation>
    <scope>NUCLEOTIDE SEQUENCE [LARGE SCALE GENOMIC DNA]</scope>
    <source>
        <strain evidence="5 6">RL21-008-BIB-A</strain>
    </source>
</reference>
<proteinExistence type="inferred from homology"/>
<evidence type="ECO:0000313" key="6">
    <source>
        <dbReference type="Proteomes" id="UP001629246"/>
    </source>
</evidence>
<protein>
    <submittedName>
        <fullName evidence="5">Beta-ketoacyl-ACP synthase</fullName>
        <ecNumber evidence="5">2.3.1.179</ecNumber>
    </submittedName>
</protein>
<evidence type="ECO:0000259" key="4">
    <source>
        <dbReference type="PROSITE" id="PS52004"/>
    </source>
</evidence>
<dbReference type="SMART" id="SM00825">
    <property type="entry name" value="PKS_KS"/>
    <property type="match status" value="1"/>
</dbReference>
<accession>A0ABW9A4G6</accession>
<dbReference type="InterPro" id="IPR000794">
    <property type="entry name" value="Beta-ketoacyl_synthase"/>
</dbReference>
<keyword evidence="5" id="KW-0012">Acyltransferase</keyword>
<dbReference type="InterPro" id="IPR016039">
    <property type="entry name" value="Thiolase-like"/>
</dbReference>
<dbReference type="EC" id="2.3.1.179" evidence="5"/>
<dbReference type="InterPro" id="IPR014031">
    <property type="entry name" value="Ketoacyl_synth_C"/>
</dbReference>
<dbReference type="Pfam" id="PF00109">
    <property type="entry name" value="ketoacyl-synt"/>
    <property type="match status" value="1"/>
</dbReference>
<sequence length="406" mass="41895">MRIYLNALGMISPLGHSTADISRRLFAGDSGVHADAAHCDRNGLPLTVGRITLADADLPALDHLPLRERSRNNRLALAALDQIRGAVDAAIARHGAHRVGVVLGTSTSGIAEGEAAFRHYVEHGLFPPQFHYGQQELGSPAAAIAATLGLGGPAYVHSSACSSSAKAMASAARLIRMNLCDAVICGGVDSLCDFTIAGFSALESVSATRCNPLSINRCGINIGEGAALFLMSAAPATASSVALLGWGESSDAHHISAPDPQGGGAMLAIRQALQRAETAAHEIDYINLHGTATLQNDAMESAVIHQLFGAQVPVSSTKPFTGHTLGAASAIEAGLCWLCMQDENRAGLLPPHLWDGQADPALPPLNLTGVGSALGHPPRRVLSNSFAFGGSNAVLVFGRDIEGVAA</sequence>
<dbReference type="Pfam" id="PF02801">
    <property type="entry name" value="Ketoacyl-synt_C"/>
    <property type="match status" value="1"/>
</dbReference>